<dbReference type="Proteomes" id="UP001161580">
    <property type="component" value="Unassembled WGS sequence"/>
</dbReference>
<gene>
    <name evidence="1" type="ORF">MRS75_22075</name>
</gene>
<comment type="caution">
    <text evidence="1">The sequence shown here is derived from an EMBL/GenBank/DDBJ whole genome shotgun (WGS) entry which is preliminary data.</text>
</comment>
<sequence>MFFLKQPTIAGGDDSVSLSISLLNMVSRRSYTLKCELRRDQQKAVNALPFRERLESLRRSIENATRQ</sequence>
<reference evidence="1" key="1">
    <citation type="submission" date="2022-03" db="EMBL/GenBank/DDBJ databases">
        <title>Fererhizobium litorale gen. nov., sp. nov., isolated from sandy sediments of the Sea of Japan seashore.</title>
        <authorList>
            <person name="Romanenko L."/>
            <person name="Kurilenko V."/>
            <person name="Otstavnykh N."/>
            <person name="Svetashev V."/>
            <person name="Tekutyeva L."/>
            <person name="Isaeva M."/>
            <person name="Mikhailov V."/>
        </authorList>
    </citation>
    <scope>NUCLEOTIDE SEQUENCE</scope>
    <source>
        <strain evidence="1">KMM 9576</strain>
    </source>
</reference>
<protein>
    <submittedName>
        <fullName evidence="1">Uncharacterized protein</fullName>
    </submittedName>
</protein>
<name>A0AAE3QKI1_9HYPH</name>
<evidence type="ECO:0000313" key="1">
    <source>
        <dbReference type="EMBL" id="MDI7924753.1"/>
    </source>
</evidence>
<dbReference type="RefSeq" id="WP_311788823.1">
    <property type="nucleotide sequence ID" value="NZ_JALDYY010000019.1"/>
</dbReference>
<dbReference type="AlphaFoldDB" id="A0AAE3QKI1"/>
<dbReference type="EMBL" id="JALDYZ010000018">
    <property type="protein sequence ID" value="MDI7924753.1"/>
    <property type="molecule type" value="Genomic_DNA"/>
</dbReference>
<evidence type="ECO:0000313" key="2">
    <source>
        <dbReference type="Proteomes" id="UP001161580"/>
    </source>
</evidence>
<organism evidence="1 2">
    <name type="scientific">Ferirhizobium litorale</name>
    <dbReference type="NCBI Taxonomy" id="2927786"/>
    <lineage>
        <taxon>Bacteria</taxon>
        <taxon>Pseudomonadati</taxon>
        <taxon>Pseudomonadota</taxon>
        <taxon>Alphaproteobacteria</taxon>
        <taxon>Hyphomicrobiales</taxon>
        <taxon>Rhizobiaceae</taxon>
        <taxon>Ferirhizobium</taxon>
    </lineage>
</organism>
<accession>A0AAE3QKI1</accession>
<keyword evidence="2" id="KW-1185">Reference proteome</keyword>
<proteinExistence type="predicted"/>